<keyword evidence="2" id="KW-1185">Reference proteome</keyword>
<organism evidence="1 2">
    <name type="scientific">Paramecium octaurelia</name>
    <dbReference type="NCBI Taxonomy" id="43137"/>
    <lineage>
        <taxon>Eukaryota</taxon>
        <taxon>Sar</taxon>
        <taxon>Alveolata</taxon>
        <taxon>Ciliophora</taxon>
        <taxon>Intramacronucleata</taxon>
        <taxon>Oligohymenophorea</taxon>
        <taxon>Peniculida</taxon>
        <taxon>Parameciidae</taxon>
        <taxon>Paramecium</taxon>
    </lineage>
</organism>
<name>A0A8S1U3S9_PAROT</name>
<accession>A0A8S1U3S9</accession>
<dbReference type="EMBL" id="CAJJDP010000034">
    <property type="protein sequence ID" value="CAD8158049.1"/>
    <property type="molecule type" value="Genomic_DNA"/>
</dbReference>
<proteinExistence type="predicted"/>
<evidence type="ECO:0000313" key="1">
    <source>
        <dbReference type="EMBL" id="CAD8158049.1"/>
    </source>
</evidence>
<sequence>MRQYSRNPECILFYFHELLSFQISAVFKVKLYFLLQRTAIVKMVNVQMILIVKLIQLLLQLVNVYQQMLPTADIIIQKVQDALFMIVVISKKKLYVLHQILIMDKIVNGQVVLVILVLAQNIQYKLIVKVVMAQITLQSQNVIGVQQMPTNAPIINIAIQLAWFYLIRIKIATVQIA</sequence>
<gene>
    <name evidence="1" type="ORF">POCTA_138.1.T0340312</name>
</gene>
<evidence type="ECO:0000313" key="2">
    <source>
        <dbReference type="Proteomes" id="UP000683925"/>
    </source>
</evidence>
<dbReference type="Proteomes" id="UP000683925">
    <property type="component" value="Unassembled WGS sequence"/>
</dbReference>
<reference evidence="1" key="1">
    <citation type="submission" date="2021-01" db="EMBL/GenBank/DDBJ databases">
        <authorList>
            <consortium name="Genoscope - CEA"/>
            <person name="William W."/>
        </authorList>
    </citation>
    <scope>NUCLEOTIDE SEQUENCE</scope>
</reference>
<comment type="caution">
    <text evidence="1">The sequence shown here is derived from an EMBL/GenBank/DDBJ whole genome shotgun (WGS) entry which is preliminary data.</text>
</comment>
<protein>
    <submittedName>
        <fullName evidence="1">Uncharacterized protein</fullName>
    </submittedName>
</protein>
<dbReference type="AlphaFoldDB" id="A0A8S1U3S9"/>